<feature type="region of interest" description="Disordered" evidence="11">
    <location>
        <begin position="530"/>
        <end position="567"/>
    </location>
</feature>
<dbReference type="InterPro" id="IPR012955">
    <property type="entry name" value="CASP_C"/>
</dbReference>
<comment type="subcellular location">
    <subcellularLocation>
        <location evidence="1">Golgi apparatus membrane</location>
        <topology evidence="1">Single-pass type IV membrane protein</topology>
    </subcellularLocation>
</comment>
<evidence type="ECO:0000256" key="12">
    <source>
        <dbReference type="SAM" id="Phobius"/>
    </source>
</evidence>
<feature type="coiled-coil region" evidence="10">
    <location>
        <begin position="463"/>
        <end position="497"/>
    </location>
</feature>
<organism evidence="15 16">
    <name type="scientific">Blumeria graminis f. sp. triticale</name>
    <dbReference type="NCBI Taxonomy" id="1689686"/>
    <lineage>
        <taxon>Eukaryota</taxon>
        <taxon>Fungi</taxon>
        <taxon>Dikarya</taxon>
        <taxon>Ascomycota</taxon>
        <taxon>Pezizomycotina</taxon>
        <taxon>Leotiomycetes</taxon>
        <taxon>Erysiphales</taxon>
        <taxon>Erysiphaceae</taxon>
        <taxon>Blumeria</taxon>
    </lineage>
</organism>
<evidence type="ECO:0000259" key="14">
    <source>
        <dbReference type="Pfam" id="PF25398"/>
    </source>
</evidence>
<evidence type="ECO:0000256" key="8">
    <source>
        <dbReference type="ARBA" id="ARBA00023054"/>
    </source>
</evidence>
<feature type="coiled-coil region" evidence="10">
    <location>
        <begin position="295"/>
        <end position="329"/>
    </location>
</feature>
<dbReference type="GO" id="GO:0000139">
    <property type="term" value="C:Golgi membrane"/>
    <property type="evidence" value="ECO:0007669"/>
    <property type="project" value="UniProtKB-SubCell"/>
</dbReference>
<evidence type="ECO:0000313" key="15">
    <source>
        <dbReference type="EMBL" id="CAD6500800.1"/>
    </source>
</evidence>
<dbReference type="GO" id="GO:0006891">
    <property type="term" value="P:intra-Golgi vesicle-mediated transport"/>
    <property type="evidence" value="ECO:0007669"/>
    <property type="project" value="InterPro"/>
</dbReference>
<evidence type="ECO:0000256" key="4">
    <source>
        <dbReference type="ARBA" id="ARBA00022448"/>
    </source>
</evidence>
<feature type="coiled-coil region" evidence="10">
    <location>
        <begin position="181"/>
        <end position="269"/>
    </location>
</feature>
<dbReference type="InterPro" id="IPR057476">
    <property type="entry name" value="Cux_N"/>
</dbReference>
<feature type="transmembrane region" description="Helical" evidence="12">
    <location>
        <begin position="714"/>
        <end position="732"/>
    </location>
</feature>
<evidence type="ECO:0000256" key="1">
    <source>
        <dbReference type="ARBA" id="ARBA00004409"/>
    </source>
</evidence>
<dbReference type="PANTHER" id="PTHR14043">
    <property type="entry name" value="CCAAT DISPLACEMENT PROTEIN-RELATED"/>
    <property type="match status" value="1"/>
</dbReference>
<feature type="coiled-coil region" evidence="10">
    <location>
        <begin position="355"/>
        <end position="396"/>
    </location>
</feature>
<comment type="caution">
    <text evidence="15">The sequence shown here is derived from an EMBL/GenBank/DDBJ whole genome shotgun (WGS) entry which is preliminary data.</text>
</comment>
<evidence type="ECO:0000256" key="5">
    <source>
        <dbReference type="ARBA" id="ARBA00022692"/>
    </source>
</evidence>
<evidence type="ECO:0000259" key="13">
    <source>
        <dbReference type="Pfam" id="PF08172"/>
    </source>
</evidence>
<dbReference type="Pfam" id="PF08172">
    <property type="entry name" value="CASP_C"/>
    <property type="match status" value="1"/>
</dbReference>
<dbReference type="Pfam" id="PF25398">
    <property type="entry name" value="CUX1_N"/>
    <property type="match status" value="1"/>
</dbReference>
<feature type="domain" description="Cux N-terminal" evidence="14">
    <location>
        <begin position="61"/>
        <end position="173"/>
    </location>
</feature>
<accession>A0A9W4CXR9</accession>
<dbReference type="EMBL" id="CAJHIT010000004">
    <property type="protein sequence ID" value="CAD6500800.1"/>
    <property type="molecule type" value="Genomic_DNA"/>
</dbReference>
<keyword evidence="6 12" id="KW-1133">Transmembrane helix</keyword>
<evidence type="ECO:0000256" key="10">
    <source>
        <dbReference type="SAM" id="Coils"/>
    </source>
</evidence>
<keyword evidence="5 12" id="KW-0812">Transmembrane</keyword>
<dbReference type="AlphaFoldDB" id="A0A9W4CXR9"/>
<gene>
    <name evidence="15" type="ORF">BGTH12_LOCUS2158</name>
</gene>
<dbReference type="Proteomes" id="UP000683417">
    <property type="component" value="Unassembled WGS sequence"/>
</dbReference>
<evidence type="ECO:0000256" key="3">
    <source>
        <dbReference type="ARBA" id="ARBA00018691"/>
    </source>
</evidence>
<keyword evidence="7" id="KW-0333">Golgi apparatus</keyword>
<dbReference type="PANTHER" id="PTHR14043:SF2">
    <property type="entry name" value="HOMEOBOX PROTEIN CUT"/>
    <property type="match status" value="1"/>
</dbReference>
<evidence type="ECO:0000256" key="11">
    <source>
        <dbReference type="SAM" id="MobiDB-lite"/>
    </source>
</evidence>
<name>A0A9W4CXR9_BLUGR</name>
<evidence type="ECO:0000313" key="16">
    <source>
        <dbReference type="Proteomes" id="UP000683417"/>
    </source>
</evidence>
<protein>
    <recommendedName>
        <fullName evidence="3">Protein CASP</fullName>
    </recommendedName>
</protein>
<evidence type="ECO:0000256" key="9">
    <source>
        <dbReference type="ARBA" id="ARBA00023136"/>
    </source>
</evidence>
<proteinExistence type="inferred from homology"/>
<feature type="coiled-coil region" evidence="10">
    <location>
        <begin position="579"/>
        <end position="613"/>
    </location>
</feature>
<keyword evidence="8 10" id="KW-0175">Coiled coil</keyword>
<sequence length="776" mass="87929">MGTGLALVFLQPKNVNTREQLSQYHAQVLHLSLIMADLAIDDSLYRDVIAQPTADQQGEQEETNNFQKAISAWRSIDLTSLISSLDSTASEIVQYQRDCTIQRKELAQRTKEFRRLDDSTKIVEVKSLLKNYQTFIDLLTNHIKSTNSAFLSVYSSLSEAPDPYPLLEASVESLLLTEYTLPKIKEENSQLQKSVKNLTAHLEETETRLEAERKTRRSIEQGLESKTKEVESFWTAVLEEKKDNWEAKEKSLEEKVENQERLLHDLKASYEVTQRLGESFSNGGDEISHVTNAEMEIINADLERTSARLAEMEARNEQLRLELAQSASQLVNQQPVKLEDDLEYLRIRSENASLLRKIEATRVERESKKRDLEDKLRSLEREISLLKEDRDNLRIKVQKWSDYEDVKNELDILKSVEFSLADDEDTEEPPKKNNSPKGDTLEQLLISRNKKITDELTILRVSHTDLVKQIQSLQEEVSNTRTELEKAQKLNTTLENDLASVHEGVNTFPSAVSVAGTHFARYPHSSINANRRGRLSPTSSIISGFDPKSSMGTTSLESLRSGEPVGGGSGILPMITAQRDRFKKLNTNLENQLSEAQGTISSLRHQVSSLQKDNLNLYEKTRYISTYNRTGPTASSSATYSSSPNPSIIQMHNSKSSGPALDRYRTEYESRLSPFAAFRGRESARAHKRMRLPERIVFSITRLVLATRTSRNIFAGYCMALHVLVFISLYWLGSMDVQQHYNHIGQSSIAAANDKILTAKSGAENWHQVGFSEPKV</sequence>
<keyword evidence="9 12" id="KW-0472">Membrane</keyword>
<evidence type="ECO:0000256" key="2">
    <source>
        <dbReference type="ARBA" id="ARBA00006415"/>
    </source>
</evidence>
<comment type="similarity">
    <text evidence="2">Belongs to the CASP family.</text>
</comment>
<feature type="domain" description="CASP C-terminal" evidence="13">
    <location>
        <begin position="471"/>
        <end position="735"/>
    </location>
</feature>
<evidence type="ECO:0000256" key="7">
    <source>
        <dbReference type="ARBA" id="ARBA00023034"/>
    </source>
</evidence>
<feature type="region of interest" description="Disordered" evidence="11">
    <location>
        <begin position="421"/>
        <end position="440"/>
    </location>
</feature>
<reference evidence="15" key="1">
    <citation type="submission" date="2020-10" db="EMBL/GenBank/DDBJ databases">
        <authorList>
            <person name="Muller C M."/>
        </authorList>
    </citation>
    <scope>NUCLEOTIDE SEQUENCE</scope>
    <source>
        <strain evidence="15">THUN-12</strain>
    </source>
</reference>
<keyword evidence="4" id="KW-0813">Transport</keyword>
<evidence type="ECO:0000256" key="6">
    <source>
        <dbReference type="ARBA" id="ARBA00022989"/>
    </source>
</evidence>